<dbReference type="NCBIfam" id="NF002298">
    <property type="entry name" value="PRK01222.1-4"/>
    <property type="match status" value="1"/>
</dbReference>
<name>A0ABS5SGX9_9BACT</name>
<accession>A0ABS5SGX9</accession>
<gene>
    <name evidence="9" type="primary">trpF</name>
    <name evidence="11" type="ORF">KI810_16285</name>
</gene>
<comment type="similarity">
    <text evidence="9">Belongs to the TrpF family.</text>
</comment>
<evidence type="ECO:0000256" key="2">
    <source>
        <dbReference type="ARBA" id="ARBA00004664"/>
    </source>
</evidence>
<evidence type="ECO:0000256" key="1">
    <source>
        <dbReference type="ARBA" id="ARBA00001164"/>
    </source>
</evidence>
<feature type="domain" description="N-(5'phosphoribosyl) anthranilate isomerase (PRAI)" evidence="10">
    <location>
        <begin position="4"/>
        <end position="198"/>
    </location>
</feature>
<keyword evidence="6 9" id="KW-0822">Tryptophan biosynthesis</keyword>
<evidence type="ECO:0000259" key="10">
    <source>
        <dbReference type="Pfam" id="PF00697"/>
    </source>
</evidence>
<dbReference type="InterPro" id="IPR001240">
    <property type="entry name" value="PRAI_dom"/>
</dbReference>
<evidence type="ECO:0000256" key="7">
    <source>
        <dbReference type="ARBA" id="ARBA00023141"/>
    </source>
</evidence>
<keyword evidence="8 9" id="KW-0413">Isomerase</keyword>
<dbReference type="GO" id="GO:0004640">
    <property type="term" value="F:phosphoribosylanthranilate isomerase activity"/>
    <property type="evidence" value="ECO:0007669"/>
    <property type="project" value="UniProtKB-EC"/>
</dbReference>
<dbReference type="EC" id="5.3.1.24" evidence="3 9"/>
<dbReference type="InterPro" id="IPR013785">
    <property type="entry name" value="Aldolase_TIM"/>
</dbReference>
<keyword evidence="12" id="KW-1185">Reference proteome</keyword>
<evidence type="ECO:0000256" key="8">
    <source>
        <dbReference type="ARBA" id="ARBA00023235"/>
    </source>
</evidence>
<dbReference type="Pfam" id="PF00697">
    <property type="entry name" value="PRAI"/>
    <property type="match status" value="1"/>
</dbReference>
<dbReference type="Gene3D" id="3.20.20.70">
    <property type="entry name" value="Aldolase class I"/>
    <property type="match status" value="1"/>
</dbReference>
<proteinExistence type="inferred from homology"/>
<dbReference type="SUPFAM" id="SSF51366">
    <property type="entry name" value="Ribulose-phoshate binding barrel"/>
    <property type="match status" value="1"/>
</dbReference>
<dbReference type="InterPro" id="IPR044643">
    <property type="entry name" value="TrpF_fam"/>
</dbReference>
<dbReference type="EMBL" id="JAHCVK010000013">
    <property type="protein sequence ID" value="MBT0654611.1"/>
    <property type="molecule type" value="Genomic_DNA"/>
</dbReference>
<dbReference type="PANTHER" id="PTHR42894">
    <property type="entry name" value="N-(5'-PHOSPHORIBOSYL)ANTHRANILATE ISOMERASE"/>
    <property type="match status" value="1"/>
</dbReference>
<comment type="catalytic activity">
    <reaction evidence="1 9">
        <text>N-(5-phospho-beta-D-ribosyl)anthranilate = 1-(2-carboxyphenylamino)-1-deoxy-D-ribulose 5-phosphate</text>
        <dbReference type="Rhea" id="RHEA:21540"/>
        <dbReference type="ChEBI" id="CHEBI:18277"/>
        <dbReference type="ChEBI" id="CHEBI:58613"/>
        <dbReference type="EC" id="5.3.1.24"/>
    </reaction>
</comment>
<evidence type="ECO:0000256" key="3">
    <source>
        <dbReference type="ARBA" id="ARBA00012572"/>
    </source>
</evidence>
<evidence type="ECO:0000256" key="6">
    <source>
        <dbReference type="ARBA" id="ARBA00022822"/>
    </source>
</evidence>
<evidence type="ECO:0000256" key="9">
    <source>
        <dbReference type="HAMAP-Rule" id="MF_00135"/>
    </source>
</evidence>
<dbReference type="InterPro" id="IPR011060">
    <property type="entry name" value="RibuloseP-bd_barrel"/>
</dbReference>
<dbReference type="CDD" id="cd00405">
    <property type="entry name" value="PRAI"/>
    <property type="match status" value="1"/>
</dbReference>
<protein>
    <recommendedName>
        <fullName evidence="4 9">N-(5'-phosphoribosyl)anthranilate isomerase</fullName>
        <shortName evidence="9">PRAI</shortName>
        <ecNumber evidence="3 9">5.3.1.24</ecNumber>
    </recommendedName>
</protein>
<evidence type="ECO:0000256" key="5">
    <source>
        <dbReference type="ARBA" id="ARBA00022605"/>
    </source>
</evidence>
<organism evidence="11 12">
    <name type="scientific">Geomobilimonas luticola</name>
    <dbReference type="NCBI Taxonomy" id="1114878"/>
    <lineage>
        <taxon>Bacteria</taxon>
        <taxon>Pseudomonadati</taxon>
        <taxon>Thermodesulfobacteriota</taxon>
        <taxon>Desulfuromonadia</taxon>
        <taxon>Geobacterales</taxon>
        <taxon>Geobacteraceae</taxon>
        <taxon>Geomobilimonas</taxon>
    </lineage>
</organism>
<dbReference type="RefSeq" id="WP_214176620.1">
    <property type="nucleotide sequence ID" value="NZ_JAHCVK010000013.1"/>
</dbReference>
<dbReference type="PANTHER" id="PTHR42894:SF1">
    <property type="entry name" value="N-(5'-PHOSPHORIBOSYL)ANTHRANILATE ISOMERASE"/>
    <property type="match status" value="1"/>
</dbReference>
<reference evidence="11 12" key="1">
    <citation type="submission" date="2021-05" db="EMBL/GenBank/DDBJ databases">
        <title>The draft genome of Geobacter luticola JCM 17780.</title>
        <authorList>
            <person name="Xu Z."/>
            <person name="Masuda Y."/>
            <person name="Itoh H."/>
            <person name="Senoo K."/>
        </authorList>
    </citation>
    <scope>NUCLEOTIDE SEQUENCE [LARGE SCALE GENOMIC DNA]</scope>
    <source>
        <strain evidence="11 12">JCM 17780</strain>
    </source>
</reference>
<dbReference type="Proteomes" id="UP000756860">
    <property type="component" value="Unassembled WGS sequence"/>
</dbReference>
<dbReference type="HAMAP" id="MF_00135">
    <property type="entry name" value="PRAI"/>
    <property type="match status" value="1"/>
</dbReference>
<comment type="caution">
    <text evidence="11">The sequence shown here is derived from an EMBL/GenBank/DDBJ whole genome shotgun (WGS) entry which is preliminary data.</text>
</comment>
<keyword evidence="7 9" id="KW-0057">Aromatic amino acid biosynthesis</keyword>
<evidence type="ECO:0000313" key="11">
    <source>
        <dbReference type="EMBL" id="MBT0654611.1"/>
    </source>
</evidence>
<evidence type="ECO:0000256" key="4">
    <source>
        <dbReference type="ARBA" id="ARBA00022272"/>
    </source>
</evidence>
<evidence type="ECO:0000313" key="12">
    <source>
        <dbReference type="Proteomes" id="UP000756860"/>
    </source>
</evidence>
<keyword evidence="5 9" id="KW-0028">Amino-acid biosynthesis</keyword>
<sequence>MVRVKICGITNLDDALVAVEAGADALGFVFYPESPRYVTPEKAAEIIRSLHPFVQTVGLFVNEAAARINAMARECGLDIVQLHGDEPPEFCGLVERRVIKAFRIKEIASLDPIRNYRVSAHLLDAYSPSAYGGTGLTFNWDVAKMAKSFGPVILAGGLTPDNVAEAVAAVEPFAVDVSSGVETSPGKKDPARVREFIRRAKEASR</sequence>
<comment type="pathway">
    <text evidence="2 9">Amino-acid biosynthesis; L-tryptophan biosynthesis; L-tryptophan from chorismate: step 3/5.</text>
</comment>